<name>A0A4U7AVR9_9PEZI</name>
<protein>
    <recommendedName>
        <fullName evidence="3">AB hydrolase-1 domain-containing protein</fullName>
    </recommendedName>
</protein>
<evidence type="ECO:0008006" key="3">
    <source>
        <dbReference type="Google" id="ProtNLM"/>
    </source>
</evidence>
<dbReference type="EMBL" id="PTQR01000084">
    <property type="protein sequence ID" value="TKX20831.1"/>
    <property type="molecule type" value="Genomic_DNA"/>
</dbReference>
<accession>A0A4U7AVR9</accession>
<organism evidence="1 2">
    <name type="scientific">Elsinoe australis</name>
    <dbReference type="NCBI Taxonomy" id="40998"/>
    <lineage>
        <taxon>Eukaryota</taxon>
        <taxon>Fungi</taxon>
        <taxon>Dikarya</taxon>
        <taxon>Ascomycota</taxon>
        <taxon>Pezizomycotina</taxon>
        <taxon>Dothideomycetes</taxon>
        <taxon>Dothideomycetidae</taxon>
        <taxon>Myriangiales</taxon>
        <taxon>Elsinoaceae</taxon>
        <taxon>Elsinoe</taxon>
    </lineage>
</organism>
<dbReference type="Gene3D" id="3.40.50.1820">
    <property type="entry name" value="alpha/beta hydrolase"/>
    <property type="match status" value="1"/>
</dbReference>
<dbReference type="SUPFAM" id="SSF53474">
    <property type="entry name" value="alpha/beta-Hydrolases"/>
    <property type="match status" value="1"/>
</dbReference>
<sequence>MAATNNPMISGSMASVPNPNPVSATTLHVAGILTTVHGLDLLPPSSDVSSVAVLWLLHPRLQTQEYGTARDVSLLLDYLPSYIFPHGDYTITQNLVLGISLGGHAAWHCLLHEPRISTAVVVIGCPDYTRLMTDRAIRSKLQTATASSPPGRTFVGSPDFPRSLVEQVEKYDLAGLLLGELDTFTGDDWKHEPSELEKTRLMPILRDKLAGKRVLALSGGKDKLVPPACGEPFYLFLSNAKKWMEGSLVLENVIDPEAGHEYSAKMREAAVEFICRTTPRYSKM</sequence>
<evidence type="ECO:0000313" key="2">
    <source>
        <dbReference type="Proteomes" id="UP000308133"/>
    </source>
</evidence>
<dbReference type="InterPro" id="IPR029058">
    <property type="entry name" value="AB_hydrolase_fold"/>
</dbReference>
<dbReference type="AlphaFoldDB" id="A0A4U7AVR9"/>
<dbReference type="Proteomes" id="UP000308133">
    <property type="component" value="Unassembled WGS sequence"/>
</dbReference>
<proteinExistence type="predicted"/>
<reference evidence="1 2" key="1">
    <citation type="submission" date="2018-02" db="EMBL/GenBank/DDBJ databases">
        <title>Draft genome sequences of Elsinoe sp., causing black scab on jojoba.</title>
        <authorList>
            <person name="Stodart B."/>
            <person name="Jeffress S."/>
            <person name="Ash G."/>
            <person name="Arun Chinnappa K."/>
        </authorList>
    </citation>
    <scope>NUCLEOTIDE SEQUENCE [LARGE SCALE GENOMIC DNA]</scope>
    <source>
        <strain evidence="1 2">Hillstone_2</strain>
    </source>
</reference>
<evidence type="ECO:0000313" key="1">
    <source>
        <dbReference type="EMBL" id="TKX20831.1"/>
    </source>
</evidence>
<comment type="caution">
    <text evidence="1">The sequence shown here is derived from an EMBL/GenBank/DDBJ whole genome shotgun (WGS) entry which is preliminary data.</text>
</comment>
<gene>
    <name evidence="1" type="ORF">C1H76_6867</name>
</gene>